<proteinExistence type="predicted"/>
<name>A0ABS1EMH6_9CLOT</name>
<sequence>MKISYINTVEDMVALNIKTKPSSASRTATIFFIILIPLVAILSFIYDYYYLSKNFFYWYIIEFIFCVLWIIFYPKSVDILFKAILIFKFKKLNFEYLTVELSDEGITKSSTSSTYKFEWNSVLNIISTKDHIFIYIKPNIGYSIPLSSFSSNDEKDSFTQYFYRHVNKT</sequence>
<gene>
    <name evidence="3" type="ORF">JHL18_07810</name>
</gene>
<keyword evidence="1" id="KW-0472">Membrane</keyword>
<keyword evidence="1" id="KW-0812">Transmembrane</keyword>
<dbReference type="Pfam" id="PF14317">
    <property type="entry name" value="YcxB"/>
    <property type="match status" value="1"/>
</dbReference>
<evidence type="ECO:0000259" key="2">
    <source>
        <dbReference type="Pfam" id="PF14317"/>
    </source>
</evidence>
<evidence type="ECO:0000313" key="3">
    <source>
        <dbReference type="EMBL" id="MBK1810539.1"/>
    </source>
</evidence>
<dbReference type="RefSeq" id="WP_200267836.1">
    <property type="nucleotide sequence ID" value="NZ_JAENHN010000025.1"/>
</dbReference>
<dbReference type="EMBL" id="JAENHN010000025">
    <property type="protein sequence ID" value="MBK1810539.1"/>
    <property type="molecule type" value="Genomic_DNA"/>
</dbReference>
<keyword evidence="1" id="KW-1133">Transmembrane helix</keyword>
<protein>
    <submittedName>
        <fullName evidence="3">YcxB family protein</fullName>
    </submittedName>
</protein>
<evidence type="ECO:0000313" key="4">
    <source>
        <dbReference type="Proteomes" id="UP000596739"/>
    </source>
</evidence>
<dbReference type="InterPro" id="IPR025588">
    <property type="entry name" value="YcxB-like_C"/>
</dbReference>
<reference evidence="4" key="1">
    <citation type="submission" date="2021-01" db="EMBL/GenBank/DDBJ databases">
        <title>Genome public.</title>
        <authorList>
            <person name="Liu C."/>
            <person name="Sun Q."/>
        </authorList>
    </citation>
    <scope>NUCLEOTIDE SEQUENCE [LARGE SCALE GENOMIC DNA]</scope>
    <source>
        <strain evidence="4">YIM B02505</strain>
    </source>
</reference>
<comment type="caution">
    <text evidence="3">The sequence shown here is derived from an EMBL/GenBank/DDBJ whole genome shotgun (WGS) entry which is preliminary data.</text>
</comment>
<feature type="transmembrane region" description="Helical" evidence="1">
    <location>
        <begin position="55"/>
        <end position="73"/>
    </location>
</feature>
<feature type="transmembrane region" description="Helical" evidence="1">
    <location>
        <begin position="28"/>
        <end position="49"/>
    </location>
</feature>
<feature type="domain" description="YcxB-like C-terminal" evidence="2">
    <location>
        <begin position="101"/>
        <end position="158"/>
    </location>
</feature>
<dbReference type="Proteomes" id="UP000596739">
    <property type="component" value="Unassembled WGS sequence"/>
</dbReference>
<accession>A0ABS1EMH6</accession>
<keyword evidence="4" id="KW-1185">Reference proteome</keyword>
<evidence type="ECO:0000256" key="1">
    <source>
        <dbReference type="SAM" id="Phobius"/>
    </source>
</evidence>
<organism evidence="3 4">
    <name type="scientific">Clostridium yunnanense</name>
    <dbReference type="NCBI Taxonomy" id="2800325"/>
    <lineage>
        <taxon>Bacteria</taxon>
        <taxon>Bacillati</taxon>
        <taxon>Bacillota</taxon>
        <taxon>Clostridia</taxon>
        <taxon>Eubacteriales</taxon>
        <taxon>Clostridiaceae</taxon>
        <taxon>Clostridium</taxon>
    </lineage>
</organism>